<dbReference type="InterPro" id="IPR008323">
    <property type="entry name" value="UCP033563"/>
</dbReference>
<sequence length="406" mass="47758">MISIKPFRAYRPRIDYAMQVVALPYDVISEEEARRIGESNPYSFLHIDKPEVFYKGQELKQYEYARNILEELIEVGILIQEESPCLYIYGLITSSSSQYGIVGCLSCREYDEGKIKRHEKTREDKEQDRFLHIEECQAHTGPIFLACKEEAQLKAFIERYRLDHKPLYDFEHEGVRQLVYCIENPHEQAEVIACFNKMKNLYVADGHHRLAAAASYARVRRKEVFKEEGEYEDFLGVIFPKSDLNIIDYNRVIQDESELSEEALMNAIEKQFNITQMKEQIYHPPRPHHIGMRYKGSWYNLRLKNNQINEKDPVARLDTAILQDLILEPIFHIKNPRIDKRIDFIGGIKGIKELNRRTDEDMDIAFALYPTTMDELIQVADANRLMPPKSTWFEPKLRSGLFIHRF</sequence>
<dbReference type="PANTHER" id="PTHR36454:SF1">
    <property type="entry name" value="DUF1015 DOMAIN-CONTAINING PROTEIN"/>
    <property type="match status" value="1"/>
</dbReference>
<keyword evidence="2" id="KW-1185">Reference proteome</keyword>
<evidence type="ECO:0000313" key="2">
    <source>
        <dbReference type="Proteomes" id="UP000655830"/>
    </source>
</evidence>
<dbReference type="EMBL" id="JACRSY010000009">
    <property type="protein sequence ID" value="MBC8579314.1"/>
    <property type="molecule type" value="Genomic_DNA"/>
</dbReference>
<name>A0A926EGU5_9FIRM</name>
<dbReference type="Pfam" id="PF06245">
    <property type="entry name" value="DUF1015"/>
    <property type="match status" value="1"/>
</dbReference>
<organism evidence="1 2">
    <name type="scientific">Zhenhengia yiwuensis</name>
    <dbReference type="NCBI Taxonomy" id="2763666"/>
    <lineage>
        <taxon>Bacteria</taxon>
        <taxon>Bacillati</taxon>
        <taxon>Bacillota</taxon>
        <taxon>Clostridia</taxon>
        <taxon>Lachnospirales</taxon>
        <taxon>Lachnospiraceae</taxon>
        <taxon>Zhenhengia</taxon>
    </lineage>
</organism>
<dbReference type="PIRSF" id="PIRSF033563">
    <property type="entry name" value="UCP033563"/>
    <property type="match status" value="1"/>
</dbReference>
<dbReference type="PANTHER" id="PTHR36454">
    <property type="entry name" value="LMO2823 PROTEIN"/>
    <property type="match status" value="1"/>
</dbReference>
<dbReference type="AlphaFoldDB" id="A0A926EGU5"/>
<dbReference type="Proteomes" id="UP000655830">
    <property type="component" value="Unassembled WGS sequence"/>
</dbReference>
<gene>
    <name evidence="1" type="ORF">H8718_07220</name>
</gene>
<comment type="caution">
    <text evidence="1">The sequence shown here is derived from an EMBL/GenBank/DDBJ whole genome shotgun (WGS) entry which is preliminary data.</text>
</comment>
<accession>A0A926EGU5</accession>
<proteinExistence type="predicted"/>
<reference evidence="1" key="1">
    <citation type="submission" date="2020-08" db="EMBL/GenBank/DDBJ databases">
        <title>Genome public.</title>
        <authorList>
            <person name="Liu C."/>
            <person name="Sun Q."/>
        </authorList>
    </citation>
    <scope>NUCLEOTIDE SEQUENCE</scope>
    <source>
        <strain evidence="1">NSJ-12</strain>
    </source>
</reference>
<evidence type="ECO:0000313" key="1">
    <source>
        <dbReference type="EMBL" id="MBC8579314.1"/>
    </source>
</evidence>
<dbReference type="RefSeq" id="WP_249332427.1">
    <property type="nucleotide sequence ID" value="NZ_JACRSY010000009.1"/>
</dbReference>
<protein>
    <submittedName>
        <fullName evidence="1">DUF1015 domain-containing protein</fullName>
    </submittedName>
</protein>